<evidence type="ECO:0000313" key="2">
    <source>
        <dbReference type="Proteomes" id="UP001289374"/>
    </source>
</evidence>
<name>A0AAE1VYH7_9LAMI</name>
<dbReference type="AlphaFoldDB" id="A0AAE1VYH7"/>
<evidence type="ECO:0008006" key="3">
    <source>
        <dbReference type="Google" id="ProtNLM"/>
    </source>
</evidence>
<evidence type="ECO:0000313" key="1">
    <source>
        <dbReference type="EMBL" id="KAK4383602.1"/>
    </source>
</evidence>
<comment type="caution">
    <text evidence="1">The sequence shown here is derived from an EMBL/GenBank/DDBJ whole genome shotgun (WGS) entry which is preliminary data.</text>
</comment>
<proteinExistence type="predicted"/>
<dbReference type="Proteomes" id="UP001289374">
    <property type="component" value="Unassembled WGS sequence"/>
</dbReference>
<accession>A0AAE1VYH7</accession>
<keyword evidence="2" id="KW-1185">Reference proteome</keyword>
<gene>
    <name evidence="1" type="ORF">Sango_2759500</name>
</gene>
<sequence length="433" mass="48905">MVPRRFEDSSTSGAYGETMILGVSITGSVDLGAVVVADPERGVNGVLETTCRACYRAILEKEELDGANFLDWETQLGFFLKQEKKIDVLDAQLPAKPADDASATTKTAYETRKERSQDVACLMLLSMVPELQKQFEDMEAYDTIIQLKAMFGYANFVVNYHMNNLDKIVHELLGMLKAAGKSIKDEQKKNVLMIQKKKSAIKKGGNKNKKKVFGNKKQRLMAIAKPWRTLEEELPKVLEGLEKRLSCFNLRGGYNYFITFTDDLSGYGYAYLMKHKSKVFEKFKEFQNDVQNQLANPSWTPHNGISECKNMTSLEMSEMESTYDNKVWNLVDLLEVVKNILKYLKRTKDYFLTYGGDYVLCVKGAISLKSSKQNTVVDYTNEAEYIAAAKAAKEAAWIKNFIYELGVVPSVASPNELYCDNNGAIIQAKKTYT</sequence>
<protein>
    <recommendedName>
        <fullName evidence="3">Retrotransposon protein, putative, Ty1-copia subclass</fullName>
    </recommendedName>
</protein>
<reference evidence="1" key="2">
    <citation type="journal article" date="2024" name="Plant">
        <title>Genomic evolution and insights into agronomic trait innovations of Sesamum species.</title>
        <authorList>
            <person name="Miao H."/>
            <person name="Wang L."/>
            <person name="Qu L."/>
            <person name="Liu H."/>
            <person name="Sun Y."/>
            <person name="Le M."/>
            <person name="Wang Q."/>
            <person name="Wei S."/>
            <person name="Zheng Y."/>
            <person name="Lin W."/>
            <person name="Duan Y."/>
            <person name="Cao H."/>
            <person name="Xiong S."/>
            <person name="Wang X."/>
            <person name="Wei L."/>
            <person name="Li C."/>
            <person name="Ma Q."/>
            <person name="Ju M."/>
            <person name="Zhao R."/>
            <person name="Li G."/>
            <person name="Mu C."/>
            <person name="Tian Q."/>
            <person name="Mei H."/>
            <person name="Zhang T."/>
            <person name="Gao T."/>
            <person name="Zhang H."/>
        </authorList>
    </citation>
    <scope>NUCLEOTIDE SEQUENCE</scope>
    <source>
        <strain evidence="1">K16</strain>
    </source>
</reference>
<organism evidence="1 2">
    <name type="scientific">Sesamum angolense</name>
    <dbReference type="NCBI Taxonomy" id="2727404"/>
    <lineage>
        <taxon>Eukaryota</taxon>
        <taxon>Viridiplantae</taxon>
        <taxon>Streptophyta</taxon>
        <taxon>Embryophyta</taxon>
        <taxon>Tracheophyta</taxon>
        <taxon>Spermatophyta</taxon>
        <taxon>Magnoliopsida</taxon>
        <taxon>eudicotyledons</taxon>
        <taxon>Gunneridae</taxon>
        <taxon>Pentapetalae</taxon>
        <taxon>asterids</taxon>
        <taxon>lamiids</taxon>
        <taxon>Lamiales</taxon>
        <taxon>Pedaliaceae</taxon>
        <taxon>Sesamum</taxon>
    </lineage>
</organism>
<reference evidence="1" key="1">
    <citation type="submission" date="2020-06" db="EMBL/GenBank/DDBJ databases">
        <authorList>
            <person name="Li T."/>
            <person name="Hu X."/>
            <person name="Zhang T."/>
            <person name="Song X."/>
            <person name="Zhang H."/>
            <person name="Dai N."/>
            <person name="Sheng W."/>
            <person name="Hou X."/>
            <person name="Wei L."/>
        </authorList>
    </citation>
    <scope>NUCLEOTIDE SEQUENCE</scope>
    <source>
        <strain evidence="1">K16</strain>
        <tissue evidence="1">Leaf</tissue>
    </source>
</reference>
<dbReference type="EMBL" id="JACGWL010000543">
    <property type="protein sequence ID" value="KAK4383602.1"/>
    <property type="molecule type" value="Genomic_DNA"/>
</dbReference>